<name>A0ABS9XHY7_9ACTN</name>
<evidence type="ECO:0000313" key="3">
    <source>
        <dbReference type="Proteomes" id="UP001165270"/>
    </source>
</evidence>
<keyword evidence="1" id="KW-0732">Signal</keyword>
<dbReference type="RefSeq" id="WP_016430418.1">
    <property type="nucleotide sequence ID" value="NZ_JALDAX010000006.1"/>
</dbReference>
<protein>
    <submittedName>
        <fullName evidence="2">Uncharacterized protein</fullName>
    </submittedName>
</protein>
<dbReference type="Proteomes" id="UP001165270">
    <property type="component" value="Unassembled WGS sequence"/>
</dbReference>
<organism evidence="2 3">
    <name type="scientific">Streptomyces spinosisporus</name>
    <dbReference type="NCBI Taxonomy" id="2927582"/>
    <lineage>
        <taxon>Bacteria</taxon>
        <taxon>Bacillati</taxon>
        <taxon>Actinomycetota</taxon>
        <taxon>Actinomycetes</taxon>
        <taxon>Kitasatosporales</taxon>
        <taxon>Streptomycetaceae</taxon>
        <taxon>Streptomyces</taxon>
    </lineage>
</organism>
<feature type="chain" id="PRO_5047410360" evidence="1">
    <location>
        <begin position="28"/>
        <end position="73"/>
    </location>
</feature>
<feature type="signal peptide" evidence="1">
    <location>
        <begin position="1"/>
        <end position="27"/>
    </location>
</feature>
<comment type="caution">
    <text evidence="2">The sequence shown here is derived from an EMBL/GenBank/DDBJ whole genome shotgun (WGS) entry which is preliminary data.</text>
</comment>
<accession>A0ABS9XHY7</accession>
<dbReference type="EMBL" id="JALDAX010000006">
    <property type="protein sequence ID" value="MCI3241679.1"/>
    <property type="molecule type" value="Genomic_DNA"/>
</dbReference>
<gene>
    <name evidence="2" type="ORF">MQN93_18335</name>
</gene>
<evidence type="ECO:0000313" key="2">
    <source>
        <dbReference type="EMBL" id="MCI3241679.1"/>
    </source>
</evidence>
<proteinExistence type="predicted"/>
<sequence length="73" mass="7134">MSRACAISTVLGLALATGMMTAGSALAAPSAVHSATKTATVQSGPSNAAFDGWGGWGDWDDDGDCNGTANICA</sequence>
<reference evidence="2" key="1">
    <citation type="submission" date="2022-03" db="EMBL/GenBank/DDBJ databases">
        <title>Streptomyces 7R015 and 7R016 isolated from Barleria lupulina in Thailand.</title>
        <authorList>
            <person name="Kanchanasin P."/>
            <person name="Phongsopitanun W."/>
            <person name="Tanasupawat S."/>
        </authorList>
    </citation>
    <scope>NUCLEOTIDE SEQUENCE</scope>
    <source>
        <strain evidence="2">7R016</strain>
    </source>
</reference>
<evidence type="ECO:0000256" key="1">
    <source>
        <dbReference type="SAM" id="SignalP"/>
    </source>
</evidence>
<keyword evidence="3" id="KW-1185">Reference proteome</keyword>